<evidence type="ECO:0000313" key="3">
    <source>
        <dbReference type="Proteomes" id="UP001226434"/>
    </source>
</evidence>
<accession>A0ABT6RA41</accession>
<name>A0ABT6RA41_9BACT</name>
<protein>
    <submittedName>
        <fullName evidence="2">Glycosyltransferase</fullName>
        <ecNumber evidence="2">2.4.-.-</ecNumber>
    </submittedName>
</protein>
<dbReference type="SUPFAM" id="SSF53448">
    <property type="entry name" value="Nucleotide-diphospho-sugar transferases"/>
    <property type="match status" value="2"/>
</dbReference>
<reference evidence="2 3" key="1">
    <citation type="submission" date="2023-05" db="EMBL/GenBank/DDBJ databases">
        <title>Genome sequence of Pinibacter sp. MAH-24.</title>
        <authorList>
            <person name="Huq M.A."/>
        </authorList>
    </citation>
    <scope>NUCLEOTIDE SEQUENCE [LARGE SCALE GENOMIC DNA]</scope>
    <source>
        <strain evidence="2 3">MAH-24</strain>
    </source>
</reference>
<dbReference type="EMBL" id="JASBRG010000003">
    <property type="protein sequence ID" value="MDI3319436.1"/>
    <property type="molecule type" value="Genomic_DNA"/>
</dbReference>
<dbReference type="InterPro" id="IPR001173">
    <property type="entry name" value="Glyco_trans_2-like"/>
</dbReference>
<evidence type="ECO:0000313" key="2">
    <source>
        <dbReference type="EMBL" id="MDI3319436.1"/>
    </source>
</evidence>
<dbReference type="Pfam" id="PF00535">
    <property type="entry name" value="Glycos_transf_2"/>
    <property type="match status" value="2"/>
</dbReference>
<feature type="domain" description="Glycosyltransferase 2-like" evidence="1">
    <location>
        <begin position="402"/>
        <end position="554"/>
    </location>
</feature>
<dbReference type="PANTHER" id="PTHR43685:SF11">
    <property type="entry name" value="GLYCOSYLTRANSFERASE TAGX-RELATED"/>
    <property type="match status" value="1"/>
</dbReference>
<dbReference type="CDD" id="cd00761">
    <property type="entry name" value="Glyco_tranf_GTA_type"/>
    <property type="match status" value="1"/>
</dbReference>
<sequence>MLYKISHVQLTELDTLVLTAGDHYVVVWWNNIPLGHAWIAQPEEAREKLRVAIQPALDYYRERGSSLHTVNTANSLSVVICTRNRPQSLAICLQSLLSCTDQDFELLVIDNAPDDDASFEVVRKFPTVKYVRENRKGLDIARNTGARCATGDLIAYTDDDVQIPVNWIANLKASFSDPLVMAVTGLVIPASLDTYAQYVFEKKWGFNKGYLPRRFDHRYFLDHSAYGVPAWDVGAGANMAFRKDAFLLAGLFDERLDVGASGCSGDSEMWYRVLAEGWNCYYIPELYVFHEHRSSDTGLRQQLFSYMRGHVSALLVQHENYQQRGELRRLYKGLPHYYLKRLKQWLQRDRDESLRHIITEIKGCYSGWQFYNAHKQIQRQDITVFPSALRQPAAVTEQSLVSVIIPCYNHAEYLKQAIDSVLAQSWKQVEVIVIDDGSTDNTAAVCALYSKQITYTRVERVGLAAARNIGVQLSKGQFLIFLDADDYLYAGAAELQLHYFKLYPHAGFISGAHDRVDKYGAFLNTVYNNGDGYWSLLHGNYIGMESCVLYRRDLFFHFHFDTRLGVCEDYDLNLSIARHLFVFHHNNRIAAYRIHDMNMSTDKARMLKGACEVLQKQIPALQNEAERLALQEGLNNWTSYYTK</sequence>
<evidence type="ECO:0000259" key="1">
    <source>
        <dbReference type="Pfam" id="PF00535"/>
    </source>
</evidence>
<dbReference type="Proteomes" id="UP001226434">
    <property type="component" value="Unassembled WGS sequence"/>
</dbReference>
<feature type="domain" description="Glycosyltransferase 2-like" evidence="1">
    <location>
        <begin position="77"/>
        <end position="195"/>
    </location>
</feature>
<dbReference type="EC" id="2.4.-.-" evidence="2"/>
<proteinExistence type="predicted"/>
<keyword evidence="2" id="KW-0328">Glycosyltransferase</keyword>
<dbReference type="GO" id="GO:0016757">
    <property type="term" value="F:glycosyltransferase activity"/>
    <property type="evidence" value="ECO:0007669"/>
    <property type="project" value="UniProtKB-KW"/>
</dbReference>
<keyword evidence="2" id="KW-0808">Transferase</keyword>
<dbReference type="PANTHER" id="PTHR43685">
    <property type="entry name" value="GLYCOSYLTRANSFERASE"/>
    <property type="match status" value="1"/>
</dbReference>
<keyword evidence="3" id="KW-1185">Reference proteome</keyword>
<dbReference type="InterPro" id="IPR050834">
    <property type="entry name" value="Glycosyltransf_2"/>
</dbReference>
<dbReference type="InterPro" id="IPR029044">
    <property type="entry name" value="Nucleotide-diphossugar_trans"/>
</dbReference>
<dbReference type="RefSeq" id="WP_282333550.1">
    <property type="nucleotide sequence ID" value="NZ_JASBRG010000003.1"/>
</dbReference>
<comment type="caution">
    <text evidence="2">The sequence shown here is derived from an EMBL/GenBank/DDBJ whole genome shotgun (WGS) entry which is preliminary data.</text>
</comment>
<organism evidence="2 3">
    <name type="scientific">Pinibacter soli</name>
    <dbReference type="NCBI Taxonomy" id="3044211"/>
    <lineage>
        <taxon>Bacteria</taxon>
        <taxon>Pseudomonadati</taxon>
        <taxon>Bacteroidota</taxon>
        <taxon>Chitinophagia</taxon>
        <taxon>Chitinophagales</taxon>
        <taxon>Chitinophagaceae</taxon>
        <taxon>Pinibacter</taxon>
    </lineage>
</organism>
<dbReference type="Gene3D" id="3.90.550.10">
    <property type="entry name" value="Spore Coat Polysaccharide Biosynthesis Protein SpsA, Chain A"/>
    <property type="match status" value="2"/>
</dbReference>
<gene>
    <name evidence="2" type="ORF">QJ048_06610</name>
</gene>